<dbReference type="PANTHER" id="PTHR42957">
    <property type="entry name" value="HELICASE MJ1565-RELATED"/>
    <property type="match status" value="1"/>
</dbReference>
<evidence type="ECO:0000313" key="2">
    <source>
        <dbReference type="EMBL" id="GAA3702032.1"/>
    </source>
</evidence>
<feature type="domain" description="Helicase HerA central" evidence="1">
    <location>
        <begin position="101"/>
        <end position="179"/>
    </location>
</feature>
<evidence type="ECO:0000313" key="3">
    <source>
        <dbReference type="Proteomes" id="UP001500051"/>
    </source>
</evidence>
<proteinExistence type="predicted"/>
<dbReference type="InterPro" id="IPR008571">
    <property type="entry name" value="HerA-like"/>
</dbReference>
<organism evidence="2 3">
    <name type="scientific">Microlunatus aurantiacus</name>
    <dbReference type="NCBI Taxonomy" id="446786"/>
    <lineage>
        <taxon>Bacteria</taxon>
        <taxon>Bacillati</taxon>
        <taxon>Actinomycetota</taxon>
        <taxon>Actinomycetes</taxon>
        <taxon>Propionibacteriales</taxon>
        <taxon>Propionibacteriaceae</taxon>
        <taxon>Microlunatus</taxon>
    </lineage>
</organism>
<sequence length="458" mass="48671">MTSPGSIAEATASTDGRTFRIDAVDATDAYRPGDFVSLTEADGVGLGLVEAAEVDGGGRLIASGRIYGAPASRAPGPGPAAVAPAEPALVESLLARSGAVLEVGRLASMPGVGAGLLPHRFNRHTFWCGQSGSGKTYALGVLLEELLMHTELPLIIFDPNADFVHLDQVDPGASGDRVDRLRGRDIRILRAAGQPGDDLLVRFTAMSVTAKAALLRLDPLIDRVEYNTLLHLEDMLAAQEPGQILPELRQSGDPEVRSFALRIENLGLLSWDMWAAGGRAATEIIDTRPAATVLDLGGFATAEQPLVVALAVLDELWARRSERRPVLIVIDEAHNLCSPEAETPLQRMVLERIIQIAAEGRKYGLWLLLSTQRPSKVHAGIISQCDNLALMRMSSERDLDELAATLSFAPPALLAASPSFRQGEALFAGGFAPAPSTVVMRSRLTAEGGRDVAVPLLG</sequence>
<name>A0ABP7D7Q5_9ACTN</name>
<evidence type="ECO:0000259" key="1">
    <source>
        <dbReference type="Pfam" id="PF01935"/>
    </source>
</evidence>
<dbReference type="Gene3D" id="3.40.50.300">
    <property type="entry name" value="P-loop containing nucleotide triphosphate hydrolases"/>
    <property type="match status" value="2"/>
</dbReference>
<gene>
    <name evidence="2" type="ORF">GCM10022204_18700</name>
</gene>
<dbReference type="InterPro" id="IPR002789">
    <property type="entry name" value="HerA_central"/>
</dbReference>
<reference evidence="3" key="1">
    <citation type="journal article" date="2019" name="Int. J. Syst. Evol. Microbiol.">
        <title>The Global Catalogue of Microorganisms (GCM) 10K type strain sequencing project: providing services to taxonomists for standard genome sequencing and annotation.</title>
        <authorList>
            <consortium name="The Broad Institute Genomics Platform"/>
            <consortium name="The Broad Institute Genome Sequencing Center for Infectious Disease"/>
            <person name="Wu L."/>
            <person name="Ma J."/>
        </authorList>
    </citation>
    <scope>NUCLEOTIDE SEQUENCE [LARGE SCALE GENOMIC DNA]</scope>
    <source>
        <strain evidence="3">JCM 16548</strain>
    </source>
</reference>
<dbReference type="InterPro" id="IPR027417">
    <property type="entry name" value="P-loop_NTPase"/>
</dbReference>
<keyword evidence="3" id="KW-1185">Reference proteome</keyword>
<comment type="caution">
    <text evidence="2">The sequence shown here is derived from an EMBL/GenBank/DDBJ whole genome shotgun (WGS) entry which is preliminary data.</text>
</comment>
<dbReference type="RefSeq" id="WP_344812055.1">
    <property type="nucleotide sequence ID" value="NZ_BAAAYX010000004.1"/>
</dbReference>
<dbReference type="EMBL" id="BAAAYX010000004">
    <property type="protein sequence ID" value="GAA3702032.1"/>
    <property type="molecule type" value="Genomic_DNA"/>
</dbReference>
<accession>A0ABP7D7Q5</accession>
<dbReference type="PANTHER" id="PTHR42957:SF1">
    <property type="entry name" value="HELICASE MJ1565-RELATED"/>
    <property type="match status" value="1"/>
</dbReference>
<dbReference type="Proteomes" id="UP001500051">
    <property type="component" value="Unassembled WGS sequence"/>
</dbReference>
<protein>
    <recommendedName>
        <fullName evidence="1">Helicase HerA central domain-containing protein</fullName>
    </recommendedName>
</protein>
<dbReference type="SUPFAM" id="SSF52540">
    <property type="entry name" value="P-loop containing nucleoside triphosphate hydrolases"/>
    <property type="match status" value="1"/>
</dbReference>
<dbReference type="Pfam" id="PF01935">
    <property type="entry name" value="DUF87"/>
    <property type="match status" value="1"/>
</dbReference>